<dbReference type="SUPFAM" id="SSF102405">
    <property type="entry name" value="MCP/YpsA-like"/>
    <property type="match status" value="1"/>
</dbReference>
<organism evidence="1">
    <name type="scientific">freshwater metagenome</name>
    <dbReference type="NCBI Taxonomy" id="449393"/>
    <lineage>
        <taxon>unclassified sequences</taxon>
        <taxon>metagenomes</taxon>
        <taxon>ecological metagenomes</taxon>
    </lineage>
</organism>
<name>A0A6J7CX13_9ZZZZ</name>
<accession>A0A6J7CX13</accession>
<dbReference type="PANTHER" id="PTHR43393:SF3">
    <property type="entry name" value="LYSINE DECARBOXYLASE-LIKE PROTEIN"/>
    <property type="match status" value="1"/>
</dbReference>
<dbReference type="GO" id="GO:0016787">
    <property type="term" value="F:hydrolase activity"/>
    <property type="evidence" value="ECO:0007669"/>
    <property type="project" value="InterPro"/>
</dbReference>
<dbReference type="GO" id="GO:0009691">
    <property type="term" value="P:cytokinin biosynthetic process"/>
    <property type="evidence" value="ECO:0007669"/>
    <property type="project" value="InterPro"/>
</dbReference>
<reference evidence="1" key="1">
    <citation type="submission" date="2020-05" db="EMBL/GenBank/DDBJ databases">
        <authorList>
            <person name="Chiriac C."/>
            <person name="Salcher M."/>
            <person name="Ghai R."/>
            <person name="Kavagutti S V."/>
        </authorList>
    </citation>
    <scope>NUCLEOTIDE SEQUENCE</scope>
</reference>
<sequence length="245" mass="26441">MSESIDGDHVEVNLGGKGAIDRELLAWAGSHLAIGDPARVDRIRDEIETGFATMAQIELAVSVFGSSRTERTHQHYALARDTAKLLGESGFSIITGGGPGVMEAANRGAKDAGALSVGCNISLPHEQEPNPYLDLSITFEHFFVRRLMFVRYSSGFLIAPGGFGTLDEMFEALVLMQTGKIEHFPLVLLDSTFWGGMLEWIEDKLMGLGLVDADDRQLVHIADTPQEALAAVQAEIDLAAVRSTG</sequence>
<dbReference type="InterPro" id="IPR005269">
    <property type="entry name" value="LOG"/>
</dbReference>
<protein>
    <submittedName>
        <fullName evidence="1">Unannotated protein</fullName>
    </submittedName>
</protein>
<dbReference type="AlphaFoldDB" id="A0A6J7CX13"/>
<dbReference type="NCBIfam" id="TIGR00730">
    <property type="entry name" value="Rossman fold protein, TIGR00730 family"/>
    <property type="match status" value="1"/>
</dbReference>
<proteinExistence type="predicted"/>
<dbReference type="Gene3D" id="3.40.50.450">
    <property type="match status" value="1"/>
</dbReference>
<dbReference type="InterPro" id="IPR052341">
    <property type="entry name" value="LOG_family_nucleotidases"/>
</dbReference>
<dbReference type="Pfam" id="PF03641">
    <property type="entry name" value="Lysine_decarbox"/>
    <property type="match status" value="1"/>
</dbReference>
<evidence type="ECO:0000313" key="1">
    <source>
        <dbReference type="EMBL" id="CAB4861365.1"/>
    </source>
</evidence>
<gene>
    <name evidence="1" type="ORF">UFOPK3444_00193</name>
</gene>
<dbReference type="InterPro" id="IPR031100">
    <property type="entry name" value="LOG_fam"/>
</dbReference>
<dbReference type="PANTHER" id="PTHR43393">
    <property type="entry name" value="CYTOKININ RIBOSIDE 5'-MONOPHOSPHATE PHOSPHORIBOHYDROLASE"/>
    <property type="match status" value="1"/>
</dbReference>
<dbReference type="EMBL" id="CAFBLU010000002">
    <property type="protein sequence ID" value="CAB4861365.1"/>
    <property type="molecule type" value="Genomic_DNA"/>
</dbReference>
<dbReference type="GO" id="GO:0005829">
    <property type="term" value="C:cytosol"/>
    <property type="evidence" value="ECO:0007669"/>
    <property type="project" value="TreeGrafter"/>
</dbReference>